<dbReference type="CTD" id="20243933"/>
<name>V4ACW7_LOTGI</name>
<feature type="compositionally biased region" description="Acidic residues" evidence="1">
    <location>
        <begin position="23"/>
        <end position="40"/>
    </location>
</feature>
<proteinExistence type="predicted"/>
<dbReference type="KEGG" id="lgi:LOTGIDRAFT_176700"/>
<evidence type="ECO:0000313" key="3">
    <source>
        <dbReference type="Proteomes" id="UP000030746"/>
    </source>
</evidence>
<dbReference type="HOGENOM" id="CLU_1998240_0_0_1"/>
<organism evidence="2 3">
    <name type="scientific">Lottia gigantea</name>
    <name type="common">Giant owl limpet</name>
    <dbReference type="NCBI Taxonomy" id="225164"/>
    <lineage>
        <taxon>Eukaryota</taxon>
        <taxon>Metazoa</taxon>
        <taxon>Spiralia</taxon>
        <taxon>Lophotrochozoa</taxon>
        <taxon>Mollusca</taxon>
        <taxon>Gastropoda</taxon>
        <taxon>Patellogastropoda</taxon>
        <taxon>Lottioidea</taxon>
        <taxon>Lottiidae</taxon>
        <taxon>Lottia</taxon>
    </lineage>
</organism>
<dbReference type="GeneID" id="20243933"/>
<evidence type="ECO:0000313" key="2">
    <source>
        <dbReference type="EMBL" id="ESO94697.1"/>
    </source>
</evidence>
<evidence type="ECO:0000256" key="1">
    <source>
        <dbReference type="SAM" id="MobiDB-lite"/>
    </source>
</evidence>
<dbReference type="RefSeq" id="XP_009054615.1">
    <property type="nucleotide sequence ID" value="XM_009056367.1"/>
</dbReference>
<gene>
    <name evidence="2" type="ORF">LOTGIDRAFT_176700</name>
</gene>
<reference evidence="2 3" key="1">
    <citation type="journal article" date="2013" name="Nature">
        <title>Insights into bilaterian evolution from three spiralian genomes.</title>
        <authorList>
            <person name="Simakov O."/>
            <person name="Marletaz F."/>
            <person name="Cho S.J."/>
            <person name="Edsinger-Gonzales E."/>
            <person name="Havlak P."/>
            <person name="Hellsten U."/>
            <person name="Kuo D.H."/>
            <person name="Larsson T."/>
            <person name="Lv J."/>
            <person name="Arendt D."/>
            <person name="Savage R."/>
            <person name="Osoegawa K."/>
            <person name="de Jong P."/>
            <person name="Grimwood J."/>
            <person name="Chapman J.A."/>
            <person name="Shapiro H."/>
            <person name="Aerts A."/>
            <person name="Otillar R.P."/>
            <person name="Terry A.Y."/>
            <person name="Boore J.L."/>
            <person name="Grigoriev I.V."/>
            <person name="Lindberg D.R."/>
            <person name="Seaver E.C."/>
            <person name="Weisblat D.A."/>
            <person name="Putnam N.H."/>
            <person name="Rokhsar D.S."/>
        </authorList>
    </citation>
    <scope>NUCLEOTIDE SEQUENCE [LARGE SCALE GENOMIC DNA]</scope>
</reference>
<dbReference type="AlphaFoldDB" id="V4ACW7"/>
<accession>V4ACW7</accession>
<feature type="region of interest" description="Disordered" evidence="1">
    <location>
        <begin position="23"/>
        <end position="54"/>
    </location>
</feature>
<protein>
    <submittedName>
        <fullName evidence="2">Uncharacterized protein</fullName>
    </submittedName>
</protein>
<sequence length="125" mass="14686">MDLKAKISMIQHELRCGKWKEDDDGYEVEVEPDESDEEPEPYPAYQKTPQGHWQDSHTDLLHQIKQAKKMARMRAFYEQEQISCKYCGMGMTRSLAEKHQILCARRFSMNHNLAEAKARQQRAAE</sequence>
<dbReference type="Proteomes" id="UP000030746">
    <property type="component" value="Unassembled WGS sequence"/>
</dbReference>
<keyword evidence="3" id="KW-1185">Reference proteome</keyword>
<dbReference type="OrthoDB" id="10250354at2759"/>
<dbReference type="EMBL" id="KB201752">
    <property type="protein sequence ID" value="ESO94697.1"/>
    <property type="molecule type" value="Genomic_DNA"/>
</dbReference>
<feature type="non-terminal residue" evidence="2">
    <location>
        <position position="125"/>
    </location>
</feature>